<organism evidence="1">
    <name type="scientific">marine metagenome</name>
    <dbReference type="NCBI Taxonomy" id="408172"/>
    <lineage>
        <taxon>unclassified sequences</taxon>
        <taxon>metagenomes</taxon>
        <taxon>ecological metagenomes</taxon>
    </lineage>
</organism>
<name>A0A382L5A8_9ZZZZ</name>
<evidence type="ECO:0000313" key="1">
    <source>
        <dbReference type="EMBL" id="SVC31850.1"/>
    </source>
</evidence>
<protein>
    <submittedName>
        <fullName evidence="1">Uncharacterized protein</fullName>
    </submittedName>
</protein>
<dbReference type="EMBL" id="UINC01084839">
    <property type="protein sequence ID" value="SVC31850.1"/>
    <property type="molecule type" value="Genomic_DNA"/>
</dbReference>
<sequence length="79" mass="9309">MMEKESTTVGEFVEEQLLDVYRGDIHKILSNVHRDLESLGCKDLPKVEEQFQLIEGRVEFFIEQIKFLQNKFGDKVIHL</sequence>
<proteinExistence type="predicted"/>
<dbReference type="AlphaFoldDB" id="A0A382L5A8"/>
<gene>
    <name evidence="1" type="ORF">METZ01_LOCUS284704</name>
</gene>
<reference evidence="1" key="1">
    <citation type="submission" date="2018-05" db="EMBL/GenBank/DDBJ databases">
        <authorList>
            <person name="Lanie J.A."/>
            <person name="Ng W.-L."/>
            <person name="Kazmierczak K.M."/>
            <person name="Andrzejewski T.M."/>
            <person name="Davidsen T.M."/>
            <person name="Wayne K.J."/>
            <person name="Tettelin H."/>
            <person name="Glass J.I."/>
            <person name="Rusch D."/>
            <person name="Podicherti R."/>
            <person name="Tsui H.-C.T."/>
            <person name="Winkler M.E."/>
        </authorList>
    </citation>
    <scope>NUCLEOTIDE SEQUENCE</scope>
</reference>
<accession>A0A382L5A8</accession>